<dbReference type="PANTHER" id="PTHR12601">
    <property type="entry name" value="EUKARYOTIC TRANSLATION INITIATION FACTOR 3 SUBUNIT EIF-3"/>
    <property type="match status" value="1"/>
</dbReference>
<dbReference type="InterPro" id="IPR027523">
    <property type="entry name" value="CLU_prot"/>
</dbReference>
<dbReference type="PROSITE" id="PS00062">
    <property type="entry name" value="ALDOKETO_REDUCTASE_2"/>
    <property type="match status" value="1"/>
</dbReference>
<dbReference type="GO" id="GO:0003729">
    <property type="term" value="F:mRNA binding"/>
    <property type="evidence" value="ECO:0007669"/>
    <property type="project" value="TreeGrafter"/>
</dbReference>
<proteinExistence type="predicted"/>
<dbReference type="EMBL" id="JAVFKY010000003">
    <property type="protein sequence ID" value="KAK5578426.1"/>
    <property type="molecule type" value="Genomic_DNA"/>
</dbReference>
<dbReference type="Pfam" id="PF13236">
    <property type="entry name" value="CLU"/>
    <property type="match status" value="2"/>
</dbReference>
<evidence type="ECO:0000259" key="1">
    <source>
        <dbReference type="PROSITE" id="PS51823"/>
    </source>
</evidence>
<dbReference type="InterPro" id="IPR025697">
    <property type="entry name" value="CLU_dom"/>
</dbReference>
<gene>
    <name evidence="2" type="ORF">RB653_008097</name>
</gene>
<organism evidence="2 3">
    <name type="scientific">Dictyostelium firmibasis</name>
    <dbReference type="NCBI Taxonomy" id="79012"/>
    <lineage>
        <taxon>Eukaryota</taxon>
        <taxon>Amoebozoa</taxon>
        <taxon>Evosea</taxon>
        <taxon>Eumycetozoa</taxon>
        <taxon>Dictyostelia</taxon>
        <taxon>Dictyosteliales</taxon>
        <taxon>Dictyosteliaceae</taxon>
        <taxon>Dictyostelium</taxon>
    </lineage>
</organism>
<protein>
    <recommendedName>
        <fullName evidence="1">Clu domain-containing protein</fullName>
    </recommendedName>
</protein>
<name>A0AAN7TZA4_9MYCE</name>
<dbReference type="GO" id="GO:0048312">
    <property type="term" value="P:intracellular distribution of mitochondria"/>
    <property type="evidence" value="ECO:0007669"/>
    <property type="project" value="TreeGrafter"/>
</dbReference>
<dbReference type="Proteomes" id="UP001344447">
    <property type="component" value="Unassembled WGS sequence"/>
</dbReference>
<keyword evidence="3" id="KW-1185">Reference proteome</keyword>
<dbReference type="GO" id="GO:0016491">
    <property type="term" value="F:oxidoreductase activity"/>
    <property type="evidence" value="ECO:0007669"/>
    <property type="project" value="InterPro"/>
</dbReference>
<dbReference type="PROSITE" id="PS51823">
    <property type="entry name" value="CLU"/>
    <property type="match status" value="1"/>
</dbReference>
<sequence length="331" mass="36938">MEKLVDVGLVKSIGLSNFNVQGLIEVLLVELIFTSILCSTRSSTTKQQEQQKQKQQHSQMDHQCITSDSYKSNVDSSSGSSSYNPYGIAHYSGSDNGNCFYSSESGESSTSGSNYLPGEEDDEEFFVSNNDNIHRVNVLPVEATSGCSWTNSGEENNRNSTFQHFIDLPCSEEKYKNPSNIANDFVYYLGGVAGGYKYKCQDIIFKFVVDTELIPGLWTYGEHKRSDERAQKSAGHEIKGLNHFMEFSSLIRFPLMALIDYRGYRLLAISSLPINKNTIVYGSCDGVGANKVFLYGPGDIEIHSGLDGRKYMLDFARVFPPEFPKILSNNK</sequence>
<dbReference type="AlphaFoldDB" id="A0AAN7TZA4"/>
<evidence type="ECO:0000313" key="3">
    <source>
        <dbReference type="Proteomes" id="UP001344447"/>
    </source>
</evidence>
<dbReference type="InterPro" id="IPR018170">
    <property type="entry name" value="Aldo/ket_reductase_CS"/>
</dbReference>
<reference evidence="2 3" key="1">
    <citation type="submission" date="2023-11" db="EMBL/GenBank/DDBJ databases">
        <title>Dfirmibasis_genome.</title>
        <authorList>
            <person name="Edelbroek B."/>
            <person name="Kjellin J."/>
            <person name="Jerlstrom-Hultqvist J."/>
            <person name="Soderbom F."/>
        </authorList>
    </citation>
    <scope>NUCLEOTIDE SEQUENCE [LARGE SCALE GENOMIC DNA]</scope>
    <source>
        <strain evidence="2 3">TNS-C-14</strain>
    </source>
</reference>
<evidence type="ECO:0000313" key="2">
    <source>
        <dbReference type="EMBL" id="KAK5578426.1"/>
    </source>
</evidence>
<dbReference type="PANTHER" id="PTHR12601:SF8">
    <property type="entry name" value="CLU DOMAIN-CONTAINING PROTEIN"/>
    <property type="match status" value="1"/>
</dbReference>
<feature type="domain" description="Clu" evidence="1">
    <location>
        <begin position="107"/>
        <end position="331"/>
    </location>
</feature>
<comment type="caution">
    <text evidence="2">The sequence shown here is derived from an EMBL/GenBank/DDBJ whole genome shotgun (WGS) entry which is preliminary data.</text>
</comment>
<dbReference type="GO" id="GO:0005737">
    <property type="term" value="C:cytoplasm"/>
    <property type="evidence" value="ECO:0007669"/>
    <property type="project" value="TreeGrafter"/>
</dbReference>
<accession>A0AAN7TZA4</accession>